<evidence type="ECO:0000313" key="2">
    <source>
        <dbReference type="EMBL" id="AIF08506.1"/>
    </source>
</evidence>
<comment type="similarity">
    <text evidence="1">Belongs to the GTP cyclohydrolase I type 2/NIF3 family.</text>
</comment>
<evidence type="ECO:0008006" key="3">
    <source>
        <dbReference type="Google" id="ProtNLM"/>
    </source>
</evidence>
<reference evidence="2" key="1">
    <citation type="journal article" date="2014" name="Genome Biol. Evol.">
        <title>Pangenome evidence for extensive interdomain horizontal transfer affecting lineage core and shell genes in uncultured planktonic thaumarchaeota and euryarchaeota.</title>
        <authorList>
            <person name="Deschamps P."/>
            <person name="Zivanovic Y."/>
            <person name="Moreira D."/>
            <person name="Rodriguez-Valera F."/>
            <person name="Lopez-Garcia P."/>
        </authorList>
    </citation>
    <scope>NUCLEOTIDE SEQUENCE</scope>
</reference>
<dbReference type="InterPro" id="IPR036069">
    <property type="entry name" value="DUF34/NIF3_sf"/>
</dbReference>
<dbReference type="EMBL" id="KF900834">
    <property type="protein sequence ID" value="AIF08506.1"/>
    <property type="molecule type" value="Genomic_DNA"/>
</dbReference>
<protein>
    <recommendedName>
        <fullName evidence="3">GTP cyclohydrolase 1 type 2 homolog</fullName>
    </recommendedName>
</protein>
<dbReference type="InterPro" id="IPR002678">
    <property type="entry name" value="DUF34/NIF3"/>
</dbReference>
<dbReference type="Gene3D" id="3.40.1390.30">
    <property type="entry name" value="NIF3 (NGG1p interacting factor 3)-like"/>
    <property type="match status" value="1"/>
</dbReference>
<proteinExistence type="inferred from homology"/>
<evidence type="ECO:0000256" key="1">
    <source>
        <dbReference type="ARBA" id="ARBA00006964"/>
    </source>
</evidence>
<dbReference type="AlphaFoldDB" id="A0A075GXB7"/>
<sequence>MNTEEIMDLALKLVDMNCIPADSAIHVSGMNISKVLLCIDASTAELILAKNLGCNAVITHHPIGKASLNFHLVFDRHVDYMLEHGIPRYIAEEAVRKLKERIALRTHTTIYTHTGAAAEKLNMPLINIHLPCDELMRLTILSQLRSSKIEKVSDIKAAIEEIPEFRNSATRVQIPHGDSFNKVSKYALVVAAGTNGGYHIAKAYFEHGISTVIFLHVNGEDLARLKENKVNGNLVILGHLAGDSVGLNLFADVLEKEGIEVVKLGILGRD</sequence>
<organism evidence="2">
    <name type="scientific">uncultured marine thaumarchaeote KM3_31_E07</name>
    <dbReference type="NCBI Taxonomy" id="1456118"/>
    <lineage>
        <taxon>Archaea</taxon>
        <taxon>Nitrososphaerota</taxon>
        <taxon>environmental samples</taxon>
    </lineage>
</organism>
<dbReference type="Pfam" id="PF01784">
    <property type="entry name" value="DUF34_NIF3"/>
    <property type="match status" value="1"/>
</dbReference>
<accession>A0A075GXB7</accession>
<name>A0A075GXB7_9ARCH</name>
<dbReference type="SUPFAM" id="SSF102705">
    <property type="entry name" value="NIF3 (NGG1p interacting factor 3)-like"/>
    <property type="match status" value="1"/>
</dbReference>